<proteinExistence type="predicted"/>
<keyword evidence="2" id="KW-1185">Reference proteome</keyword>
<dbReference type="RefSeq" id="WP_189324362.1">
    <property type="nucleotide sequence ID" value="NZ_BMPQ01000014.1"/>
</dbReference>
<dbReference type="AlphaFoldDB" id="A0A917VI31"/>
<dbReference type="EMBL" id="BMPQ01000014">
    <property type="protein sequence ID" value="GGK85444.1"/>
    <property type="molecule type" value="Genomic_DNA"/>
</dbReference>
<evidence type="ECO:0000313" key="1">
    <source>
        <dbReference type="EMBL" id="GGK85444.1"/>
    </source>
</evidence>
<gene>
    <name evidence="1" type="ORF">GCM10010094_53360</name>
</gene>
<reference evidence="1" key="2">
    <citation type="submission" date="2020-09" db="EMBL/GenBank/DDBJ databases">
        <authorList>
            <person name="Sun Q."/>
            <person name="Ohkuma M."/>
        </authorList>
    </citation>
    <scope>NUCLEOTIDE SEQUENCE</scope>
    <source>
        <strain evidence="1">JCM 3035</strain>
    </source>
</reference>
<evidence type="ECO:0000313" key="2">
    <source>
        <dbReference type="Proteomes" id="UP000637788"/>
    </source>
</evidence>
<reference evidence="1" key="1">
    <citation type="journal article" date="2014" name="Int. J. Syst. Evol. Microbiol.">
        <title>Complete genome sequence of Corynebacterium casei LMG S-19264T (=DSM 44701T), isolated from a smear-ripened cheese.</title>
        <authorList>
            <consortium name="US DOE Joint Genome Institute (JGI-PGF)"/>
            <person name="Walter F."/>
            <person name="Albersmeier A."/>
            <person name="Kalinowski J."/>
            <person name="Ruckert C."/>
        </authorList>
    </citation>
    <scope>NUCLEOTIDE SEQUENCE</scope>
    <source>
        <strain evidence="1">JCM 3035</strain>
    </source>
</reference>
<name>A0A917VI31_9ACTN</name>
<comment type="caution">
    <text evidence="1">The sequence shown here is derived from an EMBL/GenBank/DDBJ whole genome shotgun (WGS) entry which is preliminary data.</text>
</comment>
<sequence>MTDRICLLAPAATAWPGHIHTAYDRTPGGDREFPAVEKATGKELATVGRASVEDVGVSARRARDARYE</sequence>
<protein>
    <submittedName>
        <fullName evidence="1">Uncharacterized protein</fullName>
    </submittedName>
</protein>
<organism evidence="1 2">
    <name type="scientific">Streptomyces flaveus</name>
    <dbReference type="NCBI Taxonomy" id="66370"/>
    <lineage>
        <taxon>Bacteria</taxon>
        <taxon>Bacillati</taxon>
        <taxon>Actinomycetota</taxon>
        <taxon>Actinomycetes</taxon>
        <taxon>Kitasatosporales</taxon>
        <taxon>Streptomycetaceae</taxon>
        <taxon>Streptomyces</taxon>
        <taxon>Streptomyces aurantiacus group</taxon>
    </lineage>
</organism>
<accession>A0A917VI31</accession>
<dbReference type="Proteomes" id="UP000637788">
    <property type="component" value="Unassembled WGS sequence"/>
</dbReference>